<dbReference type="EMBL" id="CP080572">
    <property type="protein sequence ID" value="USG99414.1"/>
    <property type="molecule type" value="Genomic_DNA"/>
</dbReference>
<evidence type="ECO:0000313" key="2">
    <source>
        <dbReference type="Proteomes" id="UP001056425"/>
    </source>
</evidence>
<name>A0A9E7M8M4_9EURY</name>
<keyword evidence="2" id="KW-1185">Reference proteome</keyword>
<dbReference type="KEGG" id="thei:K1720_07765"/>
<reference evidence="1 2" key="1">
    <citation type="submission" date="2021-08" db="EMBL/GenBank/DDBJ databases">
        <title>Thermococcus onnuriiensis IOH2.</title>
        <authorList>
            <person name="Park Y.-J."/>
        </authorList>
    </citation>
    <scope>NUCLEOTIDE SEQUENCE [LARGE SCALE GENOMIC DNA]</scope>
    <source>
        <strain evidence="1 2">IOH2</strain>
    </source>
</reference>
<dbReference type="RefSeq" id="WP_251948238.1">
    <property type="nucleotide sequence ID" value="NZ_CP080572.1"/>
</dbReference>
<accession>A0A9E7M8M4</accession>
<evidence type="ECO:0000313" key="1">
    <source>
        <dbReference type="EMBL" id="USG99414.1"/>
    </source>
</evidence>
<gene>
    <name evidence="1" type="ORF">K1720_07765</name>
</gene>
<dbReference type="Proteomes" id="UP001056425">
    <property type="component" value="Chromosome"/>
</dbReference>
<organism evidence="1 2">
    <name type="scientific">Thermococcus argininiproducens</name>
    <dbReference type="NCBI Taxonomy" id="2866384"/>
    <lineage>
        <taxon>Archaea</taxon>
        <taxon>Methanobacteriati</taxon>
        <taxon>Methanobacteriota</taxon>
        <taxon>Thermococci</taxon>
        <taxon>Thermococcales</taxon>
        <taxon>Thermococcaceae</taxon>
        <taxon>Thermococcus</taxon>
    </lineage>
</organism>
<dbReference type="AlphaFoldDB" id="A0A9E7M8M4"/>
<protein>
    <submittedName>
        <fullName evidence="1">Uncharacterized protein</fullName>
    </submittedName>
</protein>
<sequence>MKIEIPYLVIDINGKLFMIDAYFSKKVEKIEHVSVLIKKFDRSLRKDPRTPLPNLIDEENVEYFIKDVFKEVYHRSGKKLDKRLRHIRKWNLFRLFGIPSGFKRHKEKDEELARENRESLLALALLQKVLGIKNPQELESVKIKAVEWRYYTIEIREDGIYNEKGKKDPIYTELVERDSGFAGSIHAFEYNQQAT</sequence>
<proteinExistence type="predicted"/>
<dbReference type="GeneID" id="72778234"/>